<dbReference type="Proteomes" id="UP001302602">
    <property type="component" value="Unassembled WGS sequence"/>
</dbReference>
<accession>A0AAN6TYI9</accession>
<dbReference type="RefSeq" id="XP_062646863.1">
    <property type="nucleotide sequence ID" value="XM_062787419.1"/>
</dbReference>
<sequence length="178" mass="18994">MSRICVPPGNLVVSLGVSQSMQLQRDQVTAQVASGVQSDRGEMVCTSMQPCAWSVHQTDGGQSQSLPLGSSGKHGAFESTALIGARSSKPQRLSDYGDSSGSFHLPAPFECTANRSSDSWFWLRPGPSEHLPSAIEDVRRQGVRLTRVFKGGSDCQFCRPAVAGVHQRLATCGCSIVD</sequence>
<dbReference type="EMBL" id="MU853229">
    <property type="protein sequence ID" value="KAK4123092.1"/>
    <property type="molecule type" value="Genomic_DNA"/>
</dbReference>
<comment type="caution">
    <text evidence="1">The sequence shown here is derived from an EMBL/GenBank/DDBJ whole genome shotgun (WGS) entry which is preliminary data.</text>
</comment>
<organism evidence="1 2">
    <name type="scientific">Parathielavia appendiculata</name>
    <dbReference type="NCBI Taxonomy" id="2587402"/>
    <lineage>
        <taxon>Eukaryota</taxon>
        <taxon>Fungi</taxon>
        <taxon>Dikarya</taxon>
        <taxon>Ascomycota</taxon>
        <taxon>Pezizomycotina</taxon>
        <taxon>Sordariomycetes</taxon>
        <taxon>Sordariomycetidae</taxon>
        <taxon>Sordariales</taxon>
        <taxon>Chaetomiaceae</taxon>
        <taxon>Parathielavia</taxon>
    </lineage>
</organism>
<reference evidence="1" key="1">
    <citation type="journal article" date="2023" name="Mol. Phylogenet. Evol.">
        <title>Genome-scale phylogeny and comparative genomics of the fungal order Sordariales.</title>
        <authorList>
            <person name="Hensen N."/>
            <person name="Bonometti L."/>
            <person name="Westerberg I."/>
            <person name="Brannstrom I.O."/>
            <person name="Guillou S."/>
            <person name="Cros-Aarteil S."/>
            <person name="Calhoun S."/>
            <person name="Haridas S."/>
            <person name="Kuo A."/>
            <person name="Mondo S."/>
            <person name="Pangilinan J."/>
            <person name="Riley R."/>
            <person name="LaButti K."/>
            <person name="Andreopoulos B."/>
            <person name="Lipzen A."/>
            <person name="Chen C."/>
            <person name="Yan M."/>
            <person name="Daum C."/>
            <person name="Ng V."/>
            <person name="Clum A."/>
            <person name="Steindorff A."/>
            <person name="Ohm R.A."/>
            <person name="Martin F."/>
            <person name="Silar P."/>
            <person name="Natvig D.O."/>
            <person name="Lalanne C."/>
            <person name="Gautier V."/>
            <person name="Ament-Velasquez S.L."/>
            <person name="Kruys A."/>
            <person name="Hutchinson M.I."/>
            <person name="Powell A.J."/>
            <person name="Barry K."/>
            <person name="Miller A.N."/>
            <person name="Grigoriev I.V."/>
            <person name="Debuchy R."/>
            <person name="Gladieux P."/>
            <person name="Hiltunen Thoren M."/>
            <person name="Johannesson H."/>
        </authorList>
    </citation>
    <scope>NUCLEOTIDE SEQUENCE</scope>
    <source>
        <strain evidence="1">CBS 731.68</strain>
    </source>
</reference>
<evidence type="ECO:0000313" key="2">
    <source>
        <dbReference type="Proteomes" id="UP001302602"/>
    </source>
</evidence>
<proteinExistence type="predicted"/>
<dbReference type="GeneID" id="87824189"/>
<gene>
    <name evidence="1" type="ORF">N657DRAFT_447298</name>
</gene>
<name>A0AAN6TYI9_9PEZI</name>
<evidence type="ECO:0000313" key="1">
    <source>
        <dbReference type="EMBL" id="KAK4123092.1"/>
    </source>
</evidence>
<dbReference type="AlphaFoldDB" id="A0AAN6TYI9"/>
<reference evidence="1" key="2">
    <citation type="submission" date="2023-05" db="EMBL/GenBank/DDBJ databases">
        <authorList>
            <consortium name="Lawrence Berkeley National Laboratory"/>
            <person name="Steindorff A."/>
            <person name="Hensen N."/>
            <person name="Bonometti L."/>
            <person name="Westerberg I."/>
            <person name="Brannstrom I.O."/>
            <person name="Guillou S."/>
            <person name="Cros-Aarteil S."/>
            <person name="Calhoun S."/>
            <person name="Haridas S."/>
            <person name="Kuo A."/>
            <person name="Mondo S."/>
            <person name="Pangilinan J."/>
            <person name="Riley R."/>
            <person name="Labutti K."/>
            <person name="Andreopoulos B."/>
            <person name="Lipzen A."/>
            <person name="Chen C."/>
            <person name="Yanf M."/>
            <person name="Daum C."/>
            <person name="Ng V."/>
            <person name="Clum A."/>
            <person name="Ohm R."/>
            <person name="Martin F."/>
            <person name="Silar P."/>
            <person name="Natvig D."/>
            <person name="Lalanne C."/>
            <person name="Gautier V."/>
            <person name="Ament-Velasquez S.L."/>
            <person name="Kruys A."/>
            <person name="Hutchinson M.I."/>
            <person name="Powell A.J."/>
            <person name="Barry K."/>
            <person name="Miller A.N."/>
            <person name="Grigoriev I.V."/>
            <person name="Debuchy R."/>
            <person name="Gladieux P."/>
            <person name="Thoren M.H."/>
            <person name="Johannesson H."/>
        </authorList>
    </citation>
    <scope>NUCLEOTIDE SEQUENCE</scope>
    <source>
        <strain evidence="1">CBS 731.68</strain>
    </source>
</reference>
<keyword evidence="2" id="KW-1185">Reference proteome</keyword>
<protein>
    <submittedName>
        <fullName evidence="1">Uncharacterized protein</fullName>
    </submittedName>
</protein>